<protein>
    <recommendedName>
        <fullName evidence="3">Restriction endonuclease</fullName>
    </recommendedName>
</protein>
<gene>
    <name evidence="1" type="ORF">ACFPPC_01995</name>
</gene>
<reference evidence="2" key="1">
    <citation type="journal article" date="2019" name="Int. J. Syst. Evol. Microbiol.">
        <title>The Global Catalogue of Microorganisms (GCM) 10K type strain sequencing project: providing services to taxonomists for standard genome sequencing and annotation.</title>
        <authorList>
            <consortium name="The Broad Institute Genomics Platform"/>
            <consortium name="The Broad Institute Genome Sequencing Center for Infectious Disease"/>
            <person name="Wu L."/>
            <person name="Ma J."/>
        </authorList>
    </citation>
    <scope>NUCLEOTIDE SEQUENCE [LARGE SCALE GENOMIC DNA]</scope>
    <source>
        <strain evidence="2">CGMCC 1.16326</strain>
    </source>
</reference>
<proteinExistence type="predicted"/>
<name>A0ABW0H321_9HYPH</name>
<organism evidence="1 2">
    <name type="scientific">Bosea vestrisii</name>
    <dbReference type="NCBI Taxonomy" id="151416"/>
    <lineage>
        <taxon>Bacteria</taxon>
        <taxon>Pseudomonadati</taxon>
        <taxon>Pseudomonadota</taxon>
        <taxon>Alphaproteobacteria</taxon>
        <taxon>Hyphomicrobiales</taxon>
        <taxon>Boseaceae</taxon>
        <taxon>Bosea</taxon>
    </lineage>
</organism>
<accession>A0ABW0H321</accession>
<keyword evidence="2" id="KW-1185">Reference proteome</keyword>
<evidence type="ECO:0000313" key="1">
    <source>
        <dbReference type="EMBL" id="MFC5391406.1"/>
    </source>
</evidence>
<comment type="caution">
    <text evidence="1">The sequence shown here is derived from an EMBL/GenBank/DDBJ whole genome shotgun (WGS) entry which is preliminary data.</text>
</comment>
<sequence length="198" mass="21291">METVEINSRALSSWTGPADRMPEAEVALRLAEYLSERPGFGGHVEVAIDGASVRVADAEVFDIVGYLAGAGWARDAEVTGKNVWATLYRRGHATLRVHSRSGQGDVEATVNGRRIIAECKKGPLIKKPGSPEYPLLTTAIGQALLFDANEADLLVAAVPDTPSFQRIAEAWRNRPRLRASGIEIALVSRSGSVFGLLL</sequence>
<dbReference type="Proteomes" id="UP001596104">
    <property type="component" value="Unassembled WGS sequence"/>
</dbReference>
<evidence type="ECO:0008006" key="3">
    <source>
        <dbReference type="Google" id="ProtNLM"/>
    </source>
</evidence>
<evidence type="ECO:0000313" key="2">
    <source>
        <dbReference type="Proteomes" id="UP001596104"/>
    </source>
</evidence>
<dbReference type="RefSeq" id="WP_377006259.1">
    <property type="nucleotide sequence ID" value="NZ_JBHSLV010000005.1"/>
</dbReference>
<dbReference type="EMBL" id="JBHSLV010000005">
    <property type="protein sequence ID" value="MFC5391406.1"/>
    <property type="molecule type" value="Genomic_DNA"/>
</dbReference>